<dbReference type="InterPro" id="IPR003439">
    <property type="entry name" value="ABC_transporter-like_ATP-bd"/>
</dbReference>
<evidence type="ECO:0000259" key="9">
    <source>
        <dbReference type="PROSITE" id="PS50893"/>
    </source>
</evidence>
<dbReference type="Pfam" id="PF00005">
    <property type="entry name" value="ABC_tran"/>
    <property type="match status" value="1"/>
</dbReference>
<dbReference type="PANTHER" id="PTHR42781">
    <property type="entry name" value="SPERMIDINE/PUTRESCINE IMPORT ATP-BINDING PROTEIN POTA"/>
    <property type="match status" value="1"/>
</dbReference>
<dbReference type="Proteomes" id="UP000189542">
    <property type="component" value="Unassembled WGS sequence"/>
</dbReference>
<evidence type="ECO:0000256" key="1">
    <source>
        <dbReference type="ARBA" id="ARBA00005417"/>
    </source>
</evidence>
<sequence>MIKLDHLVYRYDNLEMQFDLTVNKAERVIILGLSGAGKSTLLALIAGFRYPQKGKIWLNQQNHTSSPPAKRPLSILFQENNLFPHLTVWQNIALGLSPHLHLDQDQRAQVQQIIEQFYLNDCLNRFPAQMSGGQCQRVALARCLIRKKPILLLDEPFSGFDPALRYEILALLKKICDDRQLTLLMITHNLDDAVQIATRSIVVAEGKIVYDGYLDRLVNGLTLESILLGISSHC</sequence>
<dbReference type="SMART" id="SM00382">
    <property type="entry name" value="AAA"/>
    <property type="match status" value="1"/>
</dbReference>
<keyword evidence="3" id="KW-1003">Cell membrane</keyword>
<dbReference type="OrthoDB" id="9802264at2"/>
<evidence type="ECO:0000256" key="2">
    <source>
        <dbReference type="ARBA" id="ARBA00022448"/>
    </source>
</evidence>
<dbReference type="PROSITE" id="PS50893">
    <property type="entry name" value="ABC_TRANSPORTER_2"/>
    <property type="match status" value="1"/>
</dbReference>
<dbReference type="GO" id="GO:0005524">
    <property type="term" value="F:ATP binding"/>
    <property type="evidence" value="ECO:0007669"/>
    <property type="project" value="UniProtKB-KW"/>
</dbReference>
<organism evidence="10 11">
    <name type="scientific">Candidatus Liberibacter solanacearum</name>
    <dbReference type="NCBI Taxonomy" id="556287"/>
    <lineage>
        <taxon>Bacteria</taxon>
        <taxon>Pseudomonadati</taxon>
        <taxon>Pseudomonadota</taxon>
        <taxon>Alphaproteobacteria</taxon>
        <taxon>Hyphomicrobiales</taxon>
        <taxon>Rhizobiaceae</taxon>
        <taxon>Liberibacter</taxon>
    </lineage>
</organism>
<evidence type="ECO:0000313" key="11">
    <source>
        <dbReference type="Proteomes" id="UP000189542"/>
    </source>
</evidence>
<proteinExistence type="inferred from homology"/>
<evidence type="ECO:0000256" key="3">
    <source>
        <dbReference type="ARBA" id="ARBA00022475"/>
    </source>
</evidence>
<keyword evidence="8" id="KW-0472">Membrane</keyword>
<dbReference type="SUPFAM" id="SSF52540">
    <property type="entry name" value="P-loop containing nucleoside triphosphate hydrolases"/>
    <property type="match status" value="1"/>
</dbReference>
<keyword evidence="7" id="KW-1278">Translocase</keyword>
<comment type="caution">
    <text evidence="10">The sequence shown here is derived from an EMBL/GenBank/DDBJ whole genome shotgun (WGS) entry which is preliminary data.</text>
</comment>
<accession>A0A1V2N8S2</accession>
<protein>
    <submittedName>
        <fullName evidence="10">Thiamine ABC transporter ATP-binding protein</fullName>
    </submittedName>
</protein>
<keyword evidence="4" id="KW-0997">Cell inner membrane</keyword>
<evidence type="ECO:0000256" key="5">
    <source>
        <dbReference type="ARBA" id="ARBA00022741"/>
    </source>
</evidence>
<dbReference type="PANTHER" id="PTHR42781:SF1">
    <property type="entry name" value="THIAMINE IMPORT ATP-BINDING PROTEIN THIQ"/>
    <property type="match status" value="1"/>
</dbReference>
<dbReference type="Gene3D" id="3.40.50.300">
    <property type="entry name" value="P-loop containing nucleotide triphosphate hydrolases"/>
    <property type="match status" value="1"/>
</dbReference>
<dbReference type="InterPro" id="IPR017871">
    <property type="entry name" value="ABC_transporter-like_CS"/>
</dbReference>
<keyword evidence="5" id="KW-0547">Nucleotide-binding</keyword>
<dbReference type="GO" id="GO:0016887">
    <property type="term" value="F:ATP hydrolysis activity"/>
    <property type="evidence" value="ECO:0007669"/>
    <property type="project" value="InterPro"/>
</dbReference>
<name>A0A1V2N8S2_9HYPH</name>
<keyword evidence="2" id="KW-0813">Transport</keyword>
<gene>
    <name evidence="10" type="primary">thiQ</name>
    <name evidence="10" type="ORF">AYO25_01450</name>
</gene>
<dbReference type="InterPro" id="IPR003593">
    <property type="entry name" value="AAA+_ATPase"/>
</dbReference>
<feature type="domain" description="ABC transporter" evidence="9">
    <location>
        <begin position="2"/>
        <end position="230"/>
    </location>
</feature>
<dbReference type="AlphaFoldDB" id="A0A1V2N8S2"/>
<dbReference type="InterPro" id="IPR050093">
    <property type="entry name" value="ABC_SmlMolc_Importer"/>
</dbReference>
<dbReference type="NCBIfam" id="NF008039">
    <property type="entry name" value="PRK10771.1"/>
    <property type="match status" value="1"/>
</dbReference>
<dbReference type="GO" id="GO:0016020">
    <property type="term" value="C:membrane"/>
    <property type="evidence" value="ECO:0007669"/>
    <property type="project" value="InterPro"/>
</dbReference>
<reference evidence="10 11" key="1">
    <citation type="journal article" date="2017" name="PLoS ONE">
        <title>Genomic sequence of 'Candidatus Liberibacter solanacearum' haplotype C and its comparison with haplotype A and B genomes.</title>
        <authorList>
            <person name="Wang J."/>
            <person name="Haapalainen M."/>
            <person name="Schott T."/>
            <person name="Thompson S.M."/>
            <person name="Smith G.R."/>
            <person name="Nissinen A.I."/>
            <person name="Pirhonen M."/>
        </authorList>
    </citation>
    <scope>NUCLEOTIDE SEQUENCE [LARGE SCALE GENOMIC DNA]</scope>
    <source>
        <strain evidence="10 11">FIN111</strain>
    </source>
</reference>
<dbReference type="NCBIfam" id="TIGR01277">
    <property type="entry name" value="thiQ"/>
    <property type="match status" value="1"/>
</dbReference>
<evidence type="ECO:0000256" key="8">
    <source>
        <dbReference type="ARBA" id="ARBA00023136"/>
    </source>
</evidence>
<dbReference type="GO" id="GO:0071934">
    <property type="term" value="P:thiamine transmembrane transport"/>
    <property type="evidence" value="ECO:0007669"/>
    <property type="project" value="InterPro"/>
</dbReference>
<evidence type="ECO:0000256" key="6">
    <source>
        <dbReference type="ARBA" id="ARBA00022840"/>
    </source>
</evidence>
<evidence type="ECO:0000256" key="4">
    <source>
        <dbReference type="ARBA" id="ARBA00022519"/>
    </source>
</evidence>
<evidence type="ECO:0000256" key="7">
    <source>
        <dbReference type="ARBA" id="ARBA00022967"/>
    </source>
</evidence>
<dbReference type="PROSITE" id="PS00211">
    <property type="entry name" value="ABC_TRANSPORTER_1"/>
    <property type="match status" value="1"/>
</dbReference>
<dbReference type="GO" id="GO:0042626">
    <property type="term" value="F:ATPase-coupled transmembrane transporter activity"/>
    <property type="evidence" value="ECO:0007669"/>
    <property type="project" value="InterPro"/>
</dbReference>
<evidence type="ECO:0000313" key="10">
    <source>
        <dbReference type="EMBL" id="ONI60126.1"/>
    </source>
</evidence>
<dbReference type="InterPro" id="IPR027417">
    <property type="entry name" value="P-loop_NTPase"/>
</dbReference>
<dbReference type="EMBL" id="LVWB01000005">
    <property type="protein sequence ID" value="ONI60126.1"/>
    <property type="molecule type" value="Genomic_DNA"/>
</dbReference>
<dbReference type="InterPro" id="IPR005968">
    <property type="entry name" value="Thiamine_ABC_ThiQ"/>
</dbReference>
<dbReference type="RefSeq" id="WP_076969983.1">
    <property type="nucleotide sequence ID" value="NZ_LVWB01000005.1"/>
</dbReference>
<comment type="similarity">
    <text evidence="1">Belongs to the ABC transporter superfamily.</text>
</comment>
<keyword evidence="6 10" id="KW-0067">ATP-binding</keyword>